<sequence>MRNRNIGPRFIDAIASLLLAPAILPLLSHPLMLEAALAQGISKKTTDTVLHQVNSCLQNVKTQQYSTALQICQKARQSARAAENQQGEAKALLSLGLTHWSLSQYEPAISAFEQALPLYQAVNDRNEEAKVLTNIGLVYRDLSKYEQAITYYEQALPIFRTLKDRSGEAHVLGNLASAYWSLSDYEQVIAIYKQVRSVFRELKDRSNEAKALWGLGITHWSLSQHEQAISFYEQALRLFRADNNRYGEATMLMGLGTAHGELARHKQEISFYEQALPIFQTLQNRRQEARVLNNLGTAYRSLSEYRQAIAFFEEALPIFRELKGRDDEAKALTNLGLTYRFLSKHKRAISLFEEALPIFRTIKDRTGEGWVLGHLGSAHAQQNRPELAIVFYKQSVNVRETIRQGLQPLAAELQASYTDSISGTYRQLADLLLEQGRILEAQQVLELLKVQEIRDFNQDTRAGAAVPGIPLSPTETAILDKFDSLIVFGQTLEACRQSNCAQLEKLSNQRIELASQYNETIGQFRPELRGRPGDDKGFFDPELLGDAQELVERTQAKTQAKTVLIYPLVLNKKLWLLWVAAGGVVKSQPVKVSQAELSQTVLSFRQQMKVCEVRTCTKADTQRLKEISQELYDWLIRPVESELTRNKVQNLVFALDRTVRYVPMAALHDGQRYLVEKYTLSTILSAALTDTSDRKPFDADTQVLAMGVSDAVAGFNPLQYVPAELNQIVRQQNQDSQGIYPGHALLNQTFDAAALTGQLERRQHRIVHIATHGKFVPGNYLDSFLLLGDGKKLSIEQIRTLPLMSTVDLVVLSACESALGGTDQLDGVEIASMSYYFLTRKVKTVLASLWQVNDASTSLLMRSFYQHLAKDKAQSPITKAQALQSAQLSFINQTVTAADPTARASIQVKSSRPSTGTMTKDLSHPYYWAPFILIGNGL</sequence>
<reference evidence="3 4" key="1">
    <citation type="journal article" date="2018" name="Sci. Rep.">
        <title>A novel species of the marine cyanobacterium Acaryochloris with a unique pigment content and lifestyle.</title>
        <authorList>
            <person name="Partensky F."/>
            <person name="Six C."/>
            <person name="Ratin M."/>
            <person name="Garczarek L."/>
            <person name="Vaulot D."/>
            <person name="Probert I."/>
            <person name="Calteau A."/>
            <person name="Gourvil P."/>
            <person name="Marie D."/>
            <person name="Grebert T."/>
            <person name="Bouchier C."/>
            <person name="Le Panse S."/>
            <person name="Gachenot M."/>
            <person name="Rodriguez F."/>
            <person name="Garrido J.L."/>
        </authorList>
    </citation>
    <scope>NUCLEOTIDE SEQUENCE [LARGE SCALE GENOMIC DNA]</scope>
    <source>
        <strain evidence="3 4">RCC1774</strain>
    </source>
</reference>
<keyword evidence="4" id="KW-1185">Reference proteome</keyword>
<evidence type="ECO:0000313" key="4">
    <source>
        <dbReference type="Proteomes" id="UP000248857"/>
    </source>
</evidence>
<dbReference type="EMBL" id="PQWO01000002">
    <property type="protein sequence ID" value="PZD74455.1"/>
    <property type="molecule type" value="Genomic_DNA"/>
</dbReference>
<dbReference type="AlphaFoldDB" id="A0A2W1JTQ9"/>
<dbReference type="InterPro" id="IPR024983">
    <property type="entry name" value="CHAT_dom"/>
</dbReference>
<feature type="repeat" description="TPR" evidence="1">
    <location>
        <begin position="129"/>
        <end position="162"/>
    </location>
</feature>
<dbReference type="OrthoDB" id="446317at2"/>
<dbReference type="SMART" id="SM00028">
    <property type="entry name" value="TPR"/>
    <property type="match status" value="8"/>
</dbReference>
<feature type="repeat" description="TPR" evidence="1">
    <location>
        <begin position="329"/>
        <end position="362"/>
    </location>
</feature>
<dbReference type="Pfam" id="PF12770">
    <property type="entry name" value="CHAT"/>
    <property type="match status" value="1"/>
</dbReference>
<gene>
    <name evidence="3" type="primary">afsR_1</name>
    <name evidence="3" type="ORF">C1752_00736</name>
</gene>
<dbReference type="RefSeq" id="WP_110984716.1">
    <property type="nucleotide sequence ID" value="NZ_CAWNWM010000002.1"/>
</dbReference>
<accession>A0A2W1JTQ9</accession>
<dbReference type="InterPro" id="IPR019734">
    <property type="entry name" value="TPR_rpt"/>
</dbReference>
<organism evidence="3 4">
    <name type="scientific">Acaryochloris thomasi RCC1774</name>
    <dbReference type="NCBI Taxonomy" id="1764569"/>
    <lineage>
        <taxon>Bacteria</taxon>
        <taxon>Bacillati</taxon>
        <taxon>Cyanobacteriota</taxon>
        <taxon>Cyanophyceae</taxon>
        <taxon>Acaryochloridales</taxon>
        <taxon>Acaryochloridaceae</taxon>
        <taxon>Acaryochloris</taxon>
        <taxon>Acaryochloris thomasi</taxon>
    </lineage>
</organism>
<dbReference type="Pfam" id="PF13424">
    <property type="entry name" value="TPR_12"/>
    <property type="match status" value="4"/>
</dbReference>
<feature type="repeat" description="TPR" evidence="1">
    <location>
        <begin position="89"/>
        <end position="122"/>
    </location>
</feature>
<evidence type="ECO:0000256" key="1">
    <source>
        <dbReference type="PROSITE-ProRule" id="PRU00339"/>
    </source>
</evidence>
<keyword evidence="1" id="KW-0802">TPR repeat</keyword>
<dbReference type="PANTHER" id="PTHR10098">
    <property type="entry name" value="RAPSYN-RELATED"/>
    <property type="match status" value="1"/>
</dbReference>
<protein>
    <submittedName>
        <fullName evidence="3">Regulatory protein AfsR</fullName>
    </submittedName>
</protein>
<comment type="caution">
    <text evidence="3">The sequence shown here is derived from an EMBL/GenBank/DDBJ whole genome shotgun (WGS) entry which is preliminary data.</text>
</comment>
<dbReference type="Gene3D" id="1.25.40.10">
    <property type="entry name" value="Tetratricopeptide repeat domain"/>
    <property type="match status" value="2"/>
</dbReference>
<evidence type="ECO:0000313" key="3">
    <source>
        <dbReference type="EMBL" id="PZD74455.1"/>
    </source>
</evidence>
<dbReference type="PANTHER" id="PTHR10098:SF112">
    <property type="entry name" value="SLR0380 PROTEIN"/>
    <property type="match status" value="1"/>
</dbReference>
<dbReference type="PROSITE" id="PS50293">
    <property type="entry name" value="TPR_REGION"/>
    <property type="match status" value="2"/>
</dbReference>
<proteinExistence type="predicted"/>
<dbReference type="InterPro" id="IPR011990">
    <property type="entry name" value="TPR-like_helical_dom_sf"/>
</dbReference>
<dbReference type="SUPFAM" id="SSF48452">
    <property type="entry name" value="TPR-like"/>
    <property type="match status" value="2"/>
</dbReference>
<feature type="repeat" description="TPR" evidence="1">
    <location>
        <begin position="209"/>
        <end position="242"/>
    </location>
</feature>
<feature type="repeat" description="TPR" evidence="1">
    <location>
        <begin position="289"/>
        <end position="322"/>
    </location>
</feature>
<dbReference type="PROSITE" id="PS50005">
    <property type="entry name" value="TPR"/>
    <property type="match status" value="5"/>
</dbReference>
<name>A0A2W1JTQ9_9CYAN</name>
<feature type="domain" description="CHAT" evidence="2">
    <location>
        <begin position="626"/>
        <end position="936"/>
    </location>
</feature>
<evidence type="ECO:0000259" key="2">
    <source>
        <dbReference type="Pfam" id="PF12770"/>
    </source>
</evidence>
<dbReference type="Proteomes" id="UP000248857">
    <property type="component" value="Unassembled WGS sequence"/>
</dbReference>